<organism evidence="3 5">
    <name type="scientific">Rhodotorula toruloides</name>
    <name type="common">Yeast</name>
    <name type="synonym">Rhodosporidium toruloides</name>
    <dbReference type="NCBI Taxonomy" id="5286"/>
    <lineage>
        <taxon>Eukaryota</taxon>
        <taxon>Fungi</taxon>
        <taxon>Dikarya</taxon>
        <taxon>Basidiomycota</taxon>
        <taxon>Pucciniomycotina</taxon>
        <taxon>Microbotryomycetes</taxon>
        <taxon>Sporidiobolales</taxon>
        <taxon>Sporidiobolaceae</taxon>
        <taxon>Rhodotorula</taxon>
    </lineage>
</organism>
<dbReference type="EMBL" id="LCTV02000004">
    <property type="protein sequence ID" value="PRQ75466.1"/>
    <property type="molecule type" value="Genomic_DNA"/>
</dbReference>
<feature type="chain" id="PRO_5036294090" description="DUF7729 domain-containing protein" evidence="1">
    <location>
        <begin position="25"/>
        <end position="458"/>
    </location>
</feature>
<gene>
    <name evidence="3" type="primary">FGENESH: predicted gene_4.16</name>
    <name evidence="4" type="ORF">AAT19DRAFT_13523</name>
    <name evidence="3" type="ORF">BN2166_0022400</name>
</gene>
<dbReference type="EMBL" id="CWKI01000004">
    <property type="protein sequence ID" value="CTR06379.1"/>
    <property type="molecule type" value="Genomic_DNA"/>
</dbReference>
<evidence type="ECO:0000256" key="1">
    <source>
        <dbReference type="SAM" id="SignalP"/>
    </source>
</evidence>
<dbReference type="OMA" id="CSDTVIR"/>
<feature type="domain" description="DUF7729" evidence="2">
    <location>
        <begin position="90"/>
        <end position="209"/>
    </location>
</feature>
<name>A0A0K3C9F9_RHOTO</name>
<protein>
    <recommendedName>
        <fullName evidence="2">DUF7729 domain-containing protein</fullName>
    </recommendedName>
</protein>
<evidence type="ECO:0000259" key="2">
    <source>
        <dbReference type="Pfam" id="PF24855"/>
    </source>
</evidence>
<dbReference type="Pfam" id="PF24855">
    <property type="entry name" value="DUF7729"/>
    <property type="match status" value="1"/>
</dbReference>
<reference evidence="3 5" key="1">
    <citation type="submission" date="2015-07" db="EMBL/GenBank/DDBJ databases">
        <authorList>
            <person name="Cajimat M.N.B."/>
            <person name="Milazzo M.L."/>
            <person name="Fulhorst C.F."/>
        </authorList>
    </citation>
    <scope>NUCLEOTIDE SEQUENCE [LARGE SCALE GENOMIC DNA]</scope>
    <source>
        <strain evidence="3">Single colony</strain>
    </source>
</reference>
<proteinExistence type="predicted"/>
<reference evidence="4 6" key="2">
    <citation type="journal article" date="2018" name="Elife">
        <title>Functional genomics of lipid metabolism in the oleaginous yeast Rhodosporidium toruloides.</title>
        <authorList>
            <person name="Coradetti S.T."/>
            <person name="Pinel D."/>
            <person name="Geiselman G."/>
            <person name="Ito M."/>
            <person name="Mondo S."/>
            <person name="Reilly M.C."/>
            <person name="Cheng Y.F."/>
            <person name="Bauer S."/>
            <person name="Grigoriev I."/>
            <person name="Gladden J.M."/>
            <person name="Simmons B.A."/>
            <person name="Brem R."/>
            <person name="Arkin A.P."/>
            <person name="Skerker J.M."/>
        </authorList>
    </citation>
    <scope>NUCLEOTIDE SEQUENCE [LARGE SCALE GENOMIC DNA]</scope>
    <source>
        <strain evidence="4 6">NBRC 0880</strain>
    </source>
</reference>
<evidence type="ECO:0000313" key="6">
    <source>
        <dbReference type="Proteomes" id="UP000239560"/>
    </source>
</evidence>
<dbReference type="Proteomes" id="UP000239560">
    <property type="component" value="Unassembled WGS sequence"/>
</dbReference>
<dbReference type="Proteomes" id="UP000199069">
    <property type="component" value="Unassembled WGS sequence"/>
</dbReference>
<dbReference type="STRING" id="5286.A0A0K3C9F9"/>
<keyword evidence="5" id="KW-1185">Reference proteome</keyword>
<dbReference type="OrthoDB" id="5588482at2759"/>
<evidence type="ECO:0000313" key="3">
    <source>
        <dbReference type="EMBL" id="CTR06379.1"/>
    </source>
</evidence>
<accession>A0A0K3C9F9</accession>
<dbReference type="AlphaFoldDB" id="A0A0K3C9F9"/>
<dbReference type="InterPro" id="IPR056146">
    <property type="entry name" value="DUF7729"/>
</dbReference>
<feature type="signal peptide" evidence="1">
    <location>
        <begin position="1"/>
        <end position="24"/>
    </location>
</feature>
<keyword evidence="1" id="KW-0732">Signal</keyword>
<sequence length="458" mass="45425">MHSPLGLVPAVLLGVAAAAQGVAAQDYSGGAGASSSSSWSQQASGSAWSSTASGNATGVASGQANATASNTAAAPVSTSTQNPLIPSSISPKCQSFLTYLNSASSLSSCTTPLLSALSSFQPSPDSATTYTASSDQVHSAISNLCSQPSCDDSLVRSMLGGFAANCTAELEAKNQVVLGSYDALYVLEPLREAVCSTDSAGAFCVEDIAAGKVPSTPSSTTTTSTVSNSTTPVNMTALASSASAAASSTAQTGSQLAAQTYTIPVPAPQALYVQITKVAKRWYGLAKRQYQGGSSGSSWSAGSSSSSYAAYPSSSSGSNSTSTSNSTTSSSGSTASPLALPSLLPNSQTWSTLSLPFLFLTPSMPSSTLCTPCTRTILASYIAFESRMPYALGLANSPLLGGQGSLWSGVGEKCGSGFLEGVAKQAGEANLTGGVGSLKAGAGGVVVALVAVVVALAL</sequence>
<evidence type="ECO:0000313" key="4">
    <source>
        <dbReference type="EMBL" id="PRQ75466.1"/>
    </source>
</evidence>
<evidence type="ECO:0000313" key="5">
    <source>
        <dbReference type="Proteomes" id="UP000199069"/>
    </source>
</evidence>